<dbReference type="InterPro" id="IPR014922">
    <property type="entry name" value="YdhG-like"/>
</dbReference>
<evidence type="ECO:0000313" key="3">
    <source>
        <dbReference type="Proteomes" id="UP001183414"/>
    </source>
</evidence>
<gene>
    <name evidence="2" type="ORF">RM572_11205</name>
</gene>
<organism evidence="2 3">
    <name type="scientific">Streptomyces hazeniae</name>
    <dbReference type="NCBI Taxonomy" id="3075538"/>
    <lineage>
        <taxon>Bacteria</taxon>
        <taxon>Bacillati</taxon>
        <taxon>Actinomycetota</taxon>
        <taxon>Actinomycetes</taxon>
        <taxon>Kitasatosporales</taxon>
        <taxon>Streptomycetaceae</taxon>
        <taxon>Streptomyces</taxon>
    </lineage>
</organism>
<name>A0ABU2NQT2_9ACTN</name>
<evidence type="ECO:0000259" key="1">
    <source>
        <dbReference type="Pfam" id="PF08818"/>
    </source>
</evidence>
<accession>A0ABU2NQT2</accession>
<feature type="domain" description="YdhG-like" evidence="1">
    <location>
        <begin position="25"/>
        <end position="120"/>
    </location>
</feature>
<protein>
    <submittedName>
        <fullName evidence="2">DUF1801 domain-containing protein</fullName>
    </submittedName>
</protein>
<reference evidence="3" key="1">
    <citation type="submission" date="2023-07" db="EMBL/GenBank/DDBJ databases">
        <title>30 novel species of actinomycetes from the DSMZ collection.</title>
        <authorList>
            <person name="Nouioui I."/>
        </authorList>
    </citation>
    <scope>NUCLEOTIDE SEQUENCE [LARGE SCALE GENOMIC DNA]</scope>
    <source>
        <strain evidence="3">DSM 42041</strain>
    </source>
</reference>
<dbReference type="Gene3D" id="3.90.1150.200">
    <property type="match status" value="1"/>
</dbReference>
<dbReference type="SUPFAM" id="SSF159888">
    <property type="entry name" value="YdhG-like"/>
    <property type="match status" value="1"/>
</dbReference>
<dbReference type="Proteomes" id="UP001183414">
    <property type="component" value="Unassembled WGS sequence"/>
</dbReference>
<evidence type="ECO:0000313" key="2">
    <source>
        <dbReference type="EMBL" id="MDT0379334.1"/>
    </source>
</evidence>
<dbReference type="Pfam" id="PF08818">
    <property type="entry name" value="DUF1801"/>
    <property type="match status" value="1"/>
</dbReference>
<dbReference type="EMBL" id="JAVREQ010000008">
    <property type="protein sequence ID" value="MDT0379334.1"/>
    <property type="molecule type" value="Genomic_DNA"/>
</dbReference>
<sequence length="122" mass="13618">MSGNADAAAAAAAVRDYIRAIPPEHRPLFDRLHRLLLDEHPDAAVTLSYQIPSYKVGRRRLYLGAWKHGLSVYGWQEGRDGGFTARHPDLVTGKGTIRLRPEDAERVDDDELRTLFRAALAA</sequence>
<keyword evidence="3" id="KW-1185">Reference proteome</keyword>
<dbReference type="RefSeq" id="WP_311673127.1">
    <property type="nucleotide sequence ID" value="NZ_JAVREQ010000008.1"/>
</dbReference>
<proteinExistence type="predicted"/>
<comment type="caution">
    <text evidence="2">The sequence shown here is derived from an EMBL/GenBank/DDBJ whole genome shotgun (WGS) entry which is preliminary data.</text>
</comment>